<dbReference type="EMBL" id="JAKOGI010000578">
    <property type="protein sequence ID" value="KAJ8432859.1"/>
    <property type="molecule type" value="Genomic_DNA"/>
</dbReference>
<reference evidence="2" key="1">
    <citation type="submission" date="2022-04" db="EMBL/GenBank/DDBJ databases">
        <title>Carnegiea gigantea Genome sequencing and assembly v2.</title>
        <authorList>
            <person name="Copetti D."/>
            <person name="Sanderson M.J."/>
            <person name="Burquez A."/>
            <person name="Wojciechowski M.F."/>
        </authorList>
    </citation>
    <scope>NUCLEOTIDE SEQUENCE</scope>
    <source>
        <strain evidence="2">SGP5-SGP5p</strain>
        <tissue evidence="2">Aerial part</tissue>
    </source>
</reference>
<feature type="compositionally biased region" description="Polar residues" evidence="1">
    <location>
        <begin position="123"/>
        <end position="132"/>
    </location>
</feature>
<comment type="caution">
    <text evidence="2">The sequence shown here is derived from an EMBL/GenBank/DDBJ whole genome shotgun (WGS) entry which is preliminary data.</text>
</comment>
<sequence>MPQFIQYQWLVKHRVDEEAILYPRNVGSFVRTDAWSVIGCHIPDDFRGEELLAWALVSKAATLASPIRMQTWEACYIQAARQRYKRRKLIQGLALKESLSESSSVFITRDEKTDEETTKEHQTSAQKSNSSQVMQNLGVTTLAKRFAINTRKGVRKNKSVELPLPILAKPEEPNDY</sequence>
<organism evidence="2 3">
    <name type="scientific">Carnegiea gigantea</name>
    <dbReference type="NCBI Taxonomy" id="171969"/>
    <lineage>
        <taxon>Eukaryota</taxon>
        <taxon>Viridiplantae</taxon>
        <taxon>Streptophyta</taxon>
        <taxon>Embryophyta</taxon>
        <taxon>Tracheophyta</taxon>
        <taxon>Spermatophyta</taxon>
        <taxon>Magnoliopsida</taxon>
        <taxon>eudicotyledons</taxon>
        <taxon>Gunneridae</taxon>
        <taxon>Pentapetalae</taxon>
        <taxon>Caryophyllales</taxon>
        <taxon>Cactineae</taxon>
        <taxon>Cactaceae</taxon>
        <taxon>Cactoideae</taxon>
        <taxon>Echinocereeae</taxon>
        <taxon>Carnegiea</taxon>
    </lineage>
</organism>
<protein>
    <submittedName>
        <fullName evidence="2">Uncharacterized protein</fullName>
    </submittedName>
</protein>
<feature type="region of interest" description="Disordered" evidence="1">
    <location>
        <begin position="106"/>
        <end position="132"/>
    </location>
</feature>
<name>A0A9Q1JXF9_9CARY</name>
<accession>A0A9Q1JXF9</accession>
<evidence type="ECO:0000256" key="1">
    <source>
        <dbReference type="SAM" id="MobiDB-lite"/>
    </source>
</evidence>
<proteinExistence type="predicted"/>
<evidence type="ECO:0000313" key="2">
    <source>
        <dbReference type="EMBL" id="KAJ8432859.1"/>
    </source>
</evidence>
<feature type="compositionally biased region" description="Basic and acidic residues" evidence="1">
    <location>
        <begin position="108"/>
        <end position="122"/>
    </location>
</feature>
<dbReference type="Proteomes" id="UP001153076">
    <property type="component" value="Unassembled WGS sequence"/>
</dbReference>
<evidence type="ECO:0000313" key="3">
    <source>
        <dbReference type="Proteomes" id="UP001153076"/>
    </source>
</evidence>
<dbReference type="AlphaFoldDB" id="A0A9Q1JXF9"/>
<keyword evidence="3" id="KW-1185">Reference proteome</keyword>
<gene>
    <name evidence="2" type="ORF">Cgig2_033864</name>
</gene>